<accession>A0ABV4NT84</accession>
<gene>
    <name evidence="2" type="ORF">ACCI49_00025</name>
</gene>
<evidence type="ECO:0000313" key="3">
    <source>
        <dbReference type="Proteomes" id="UP001569428"/>
    </source>
</evidence>
<comment type="caution">
    <text evidence="2">The sequence shown here is derived from an EMBL/GenBank/DDBJ whole genome shotgun (WGS) entry which is preliminary data.</text>
</comment>
<keyword evidence="3" id="KW-1185">Reference proteome</keyword>
<name>A0ABV4NT84_9GAMM</name>
<evidence type="ECO:0000313" key="2">
    <source>
        <dbReference type="EMBL" id="MFA0809287.1"/>
    </source>
</evidence>
<dbReference type="Proteomes" id="UP001569428">
    <property type="component" value="Unassembled WGS sequence"/>
</dbReference>
<feature type="region of interest" description="Disordered" evidence="1">
    <location>
        <begin position="68"/>
        <end position="89"/>
    </location>
</feature>
<dbReference type="RefSeq" id="WP_371836908.1">
    <property type="nucleotide sequence ID" value="NZ_JBGMEK010000001.1"/>
</dbReference>
<evidence type="ECO:0000256" key="1">
    <source>
        <dbReference type="SAM" id="MobiDB-lite"/>
    </source>
</evidence>
<protein>
    <submittedName>
        <fullName evidence="2">Uncharacterized protein</fullName>
    </submittedName>
</protein>
<reference evidence="2 3" key="1">
    <citation type="submission" date="2024-08" db="EMBL/GenBank/DDBJ databases">
        <authorList>
            <person name="Ishaq N."/>
        </authorList>
    </citation>
    <scope>NUCLEOTIDE SEQUENCE [LARGE SCALE GENOMIC DNA]</scope>
    <source>
        <strain evidence="2 3">DSM 18651</strain>
    </source>
</reference>
<dbReference type="EMBL" id="JBGMEK010000001">
    <property type="protein sequence ID" value="MFA0809287.1"/>
    <property type="molecule type" value="Genomic_DNA"/>
</dbReference>
<proteinExistence type="predicted"/>
<sequence length="135" mass="15380">MDRAKDWIEKSEDVDVENIEATIQRFEIEMKKSNSGTFKNGCRFLDLGMTIDYLKEQLHELGALPCDQTRNNKSIQKDPVPDEHDYKFDPSSLVDMSKVETVTLSDQERETALSKIKQLPGIISGTDLTEKRNSA</sequence>
<feature type="compositionally biased region" description="Basic and acidic residues" evidence="1">
    <location>
        <begin position="75"/>
        <end position="88"/>
    </location>
</feature>
<organism evidence="2 3">
    <name type="scientific">Microbulbifer epialgicus</name>
    <dbReference type="NCBI Taxonomy" id="393907"/>
    <lineage>
        <taxon>Bacteria</taxon>
        <taxon>Pseudomonadati</taxon>
        <taxon>Pseudomonadota</taxon>
        <taxon>Gammaproteobacteria</taxon>
        <taxon>Cellvibrionales</taxon>
        <taxon>Microbulbiferaceae</taxon>
        <taxon>Microbulbifer</taxon>
    </lineage>
</organism>